<dbReference type="EMBL" id="CM056741">
    <property type="protein sequence ID" value="KAJ8683628.1"/>
    <property type="molecule type" value="Genomic_DNA"/>
</dbReference>
<proteinExistence type="predicted"/>
<keyword evidence="2" id="KW-1185">Reference proteome</keyword>
<name>A0ACC2PKN7_9HYME</name>
<reference evidence="1" key="1">
    <citation type="submission" date="2023-04" db="EMBL/GenBank/DDBJ databases">
        <title>A chromosome-level genome assembly of the parasitoid wasp Eretmocerus hayati.</title>
        <authorList>
            <person name="Zhong Y."/>
            <person name="Liu S."/>
            <person name="Liu Y."/>
        </authorList>
    </citation>
    <scope>NUCLEOTIDE SEQUENCE</scope>
    <source>
        <strain evidence="1">ZJU_SS_LIU_2023</strain>
    </source>
</reference>
<gene>
    <name evidence="1" type="ORF">QAD02_019420</name>
</gene>
<accession>A0ACC2PKN7</accession>
<evidence type="ECO:0000313" key="1">
    <source>
        <dbReference type="EMBL" id="KAJ8683628.1"/>
    </source>
</evidence>
<organism evidence="1 2">
    <name type="scientific">Eretmocerus hayati</name>
    <dbReference type="NCBI Taxonomy" id="131215"/>
    <lineage>
        <taxon>Eukaryota</taxon>
        <taxon>Metazoa</taxon>
        <taxon>Ecdysozoa</taxon>
        <taxon>Arthropoda</taxon>
        <taxon>Hexapoda</taxon>
        <taxon>Insecta</taxon>
        <taxon>Pterygota</taxon>
        <taxon>Neoptera</taxon>
        <taxon>Endopterygota</taxon>
        <taxon>Hymenoptera</taxon>
        <taxon>Apocrita</taxon>
        <taxon>Proctotrupomorpha</taxon>
        <taxon>Chalcidoidea</taxon>
        <taxon>Aphelinidae</taxon>
        <taxon>Aphelininae</taxon>
        <taxon>Eretmocerus</taxon>
    </lineage>
</organism>
<sequence length="664" mass="77158">MQNNPISCCAQNDSHSILHFCSKRAYYWVFALLRIASNFIPQNGYIHPDEFFQYIEVASGDSFDIDVNKPWEFNVTFPVRNSLFPHMCVRIPYLILGSLSPHCEYYFGFSLKSPYYLVLFPRILMTVLSFICDYCLYKICLIFHEPYVNRLTIFASSYVMLVYSTRTFSNSVEMIFTSILLYHVSRCIEFSNKVVLQSDYLADKYYRATTGVERTKLYKLRMSLPPHSLNDCLLLATIAVCGMFNRPTFIAFAFIPIFFWLQRGLGSRSVGFLDFHIRIFMFVLCGVPMVLFLILYDSLYFGYLTAEEIGKFEISMNNFVVTPLNFLRYNVITDNLKNHGLHPRFLHFLINIPLLFNILGIIGILTFIKMLNSGLRGRWLELPKIQNIESLMMASFVVPVMLLSIFPHQEPRFIIPVLLPLVFLFTDSIKDPTSSAVKVADNDRTIPVKLNKKSTNQLINIWYFFNILFAVFYGFIHQGGVLPLTTHLSKELKAKPELTHIHYFSSHTYSLPTGLLHLRNTKKTYKSDSGHKYILAQDFHMNEMGTKNVESIYNRISLAILDYEETLEVKKIPYRLYYALPSSFYNEFIEYAANNHTSNLKINQIQSFYPHISMEKLPYLDVSKCCHAIESCIVSMINNMSDNILNCVKQFSLVLLQIEYIKER</sequence>
<evidence type="ECO:0000313" key="2">
    <source>
        <dbReference type="Proteomes" id="UP001239111"/>
    </source>
</evidence>
<protein>
    <submittedName>
        <fullName evidence="1">Uncharacterized protein</fullName>
    </submittedName>
</protein>
<dbReference type="Proteomes" id="UP001239111">
    <property type="component" value="Chromosome 1"/>
</dbReference>
<comment type="caution">
    <text evidence="1">The sequence shown here is derived from an EMBL/GenBank/DDBJ whole genome shotgun (WGS) entry which is preliminary data.</text>
</comment>